<dbReference type="SMART" id="SM00382">
    <property type="entry name" value="AAA"/>
    <property type="match status" value="1"/>
</dbReference>
<gene>
    <name evidence="5" type="primary">natA</name>
    <name evidence="5" type="ORF">SPACI_016560</name>
</gene>
<keyword evidence="1" id="KW-0813">Transport</keyword>
<dbReference type="PROSITE" id="PS50893">
    <property type="entry name" value="ABC_TRANSPORTER_2"/>
    <property type="match status" value="1"/>
</dbReference>
<dbReference type="InterPro" id="IPR003439">
    <property type="entry name" value="ABC_transporter-like_ATP-bd"/>
</dbReference>
<proteinExistence type="predicted"/>
<dbReference type="PANTHER" id="PTHR42939">
    <property type="entry name" value="ABC TRANSPORTER ATP-BINDING PROTEIN ALBC-RELATED"/>
    <property type="match status" value="1"/>
</dbReference>
<feature type="domain" description="ABC transporter" evidence="4">
    <location>
        <begin position="5"/>
        <end position="206"/>
    </location>
</feature>
<organism evidence="5 6">
    <name type="scientific">Sporomusa acidovorans (strain ATCC 49682 / DSM 3132 / Mol)</name>
    <dbReference type="NCBI Taxonomy" id="1123286"/>
    <lineage>
        <taxon>Bacteria</taxon>
        <taxon>Bacillati</taxon>
        <taxon>Bacillota</taxon>
        <taxon>Negativicutes</taxon>
        <taxon>Selenomonadales</taxon>
        <taxon>Sporomusaceae</taxon>
        <taxon>Sporomusa</taxon>
    </lineage>
</organism>
<dbReference type="InterPro" id="IPR051782">
    <property type="entry name" value="ABC_Transporter_VariousFunc"/>
</dbReference>
<evidence type="ECO:0000259" key="4">
    <source>
        <dbReference type="PROSITE" id="PS50893"/>
    </source>
</evidence>
<dbReference type="GO" id="GO:0005524">
    <property type="term" value="F:ATP binding"/>
    <property type="evidence" value="ECO:0007669"/>
    <property type="project" value="UniProtKB-KW"/>
</dbReference>
<dbReference type="RefSeq" id="WP_169716828.1">
    <property type="nucleotide sequence ID" value="NZ_CP155571.1"/>
</dbReference>
<evidence type="ECO:0000313" key="5">
    <source>
        <dbReference type="EMBL" id="XFO71622.1"/>
    </source>
</evidence>
<evidence type="ECO:0000256" key="3">
    <source>
        <dbReference type="ARBA" id="ARBA00022840"/>
    </source>
</evidence>
<accession>A0ABZ3J0W2</accession>
<dbReference type="PANTHER" id="PTHR42939:SF1">
    <property type="entry name" value="ABC TRANSPORTER ATP-BINDING PROTEIN ALBC-RELATED"/>
    <property type="match status" value="1"/>
</dbReference>
<keyword evidence="3 5" id="KW-0067">ATP-binding</keyword>
<reference evidence="5" key="1">
    <citation type="submission" date="2024-05" db="EMBL/GenBank/DDBJ databases">
        <title>Isolation and characterization of Sporomusa carbonis sp. nov., a carboxydotrophic hydrogenogen in the genus of Sporomusa isolated from a charcoal burning pile.</title>
        <authorList>
            <person name="Boeer T."/>
            <person name="Rosenbaum F."/>
            <person name="Eysell L."/>
            <person name="Mueller V."/>
            <person name="Daniel R."/>
            <person name="Poehlein A."/>
        </authorList>
    </citation>
    <scope>NUCLEOTIDE SEQUENCE [LARGE SCALE GENOMIC DNA]</scope>
    <source>
        <strain evidence="5">DSM 3132</strain>
    </source>
</reference>
<dbReference type="Gene3D" id="3.40.50.300">
    <property type="entry name" value="P-loop containing nucleotide triphosphate hydrolases"/>
    <property type="match status" value="1"/>
</dbReference>
<evidence type="ECO:0000313" key="6">
    <source>
        <dbReference type="Proteomes" id="UP000216052"/>
    </source>
</evidence>
<dbReference type="EMBL" id="CP155571">
    <property type="protein sequence ID" value="XFO71622.1"/>
    <property type="molecule type" value="Genomic_DNA"/>
</dbReference>
<evidence type="ECO:0000256" key="1">
    <source>
        <dbReference type="ARBA" id="ARBA00022448"/>
    </source>
</evidence>
<name>A0ABZ3J0W2_SPOA4</name>
<dbReference type="InterPro" id="IPR027417">
    <property type="entry name" value="P-loop_NTPase"/>
</dbReference>
<protein>
    <submittedName>
        <fullName evidence="5">ABC transporter ATP-binding protein NatA</fullName>
    </submittedName>
</protein>
<keyword evidence="6" id="KW-1185">Reference proteome</keyword>
<evidence type="ECO:0000256" key="2">
    <source>
        <dbReference type="ARBA" id="ARBA00022741"/>
    </source>
</evidence>
<dbReference type="SUPFAM" id="SSF52540">
    <property type="entry name" value="P-loop containing nucleoside triphosphate hydrolases"/>
    <property type="match status" value="1"/>
</dbReference>
<dbReference type="InterPro" id="IPR003593">
    <property type="entry name" value="AAA+_ATPase"/>
</dbReference>
<dbReference type="Pfam" id="PF00005">
    <property type="entry name" value="ABC_tran"/>
    <property type="match status" value="1"/>
</dbReference>
<keyword evidence="2" id="KW-0547">Nucleotide-binding</keyword>
<dbReference type="Proteomes" id="UP000216052">
    <property type="component" value="Chromosome"/>
</dbReference>
<sequence>MGISIHFSGIEKRYPKRSLYGQFSGAIAAGACTCITGENGSGKSTFLKIIATLIRPSAGTITYMLNNQPLSSDEIHSQIAFISPEMQFYESLTAAENLAFFLGMTGSFLSAGQINNSLQIVNLPQASSMQLSNFSTGMKQRLKLALLYAANKKIWLLDEPSSNLDQNGRNLVKQLIGMAKIEQRTILLATNDSAEVAYADTLYRLT</sequence>